<evidence type="ECO:0000256" key="10">
    <source>
        <dbReference type="ARBA" id="ARBA00023204"/>
    </source>
</evidence>
<dbReference type="InterPro" id="IPR041166">
    <property type="entry name" value="Rubredoxin_2"/>
</dbReference>
<evidence type="ECO:0000256" key="2">
    <source>
        <dbReference type="ARBA" id="ARBA00022741"/>
    </source>
</evidence>
<dbReference type="Pfam" id="PF18073">
    <property type="entry name" value="Zn_ribbon_LapB"/>
    <property type="match status" value="1"/>
</dbReference>
<evidence type="ECO:0000256" key="1">
    <source>
        <dbReference type="ARBA" id="ARBA00022723"/>
    </source>
</evidence>
<dbReference type="SMART" id="SM00382">
    <property type="entry name" value="AAA"/>
    <property type="match status" value="1"/>
</dbReference>
<dbReference type="PRINTS" id="PR01874">
    <property type="entry name" value="DNAREPAIRADA"/>
</dbReference>
<evidence type="ECO:0000256" key="4">
    <source>
        <dbReference type="ARBA" id="ARBA00022771"/>
    </source>
</evidence>
<dbReference type="Pfam" id="PF13541">
    <property type="entry name" value="ChlI"/>
    <property type="match status" value="1"/>
</dbReference>
<dbReference type="AlphaFoldDB" id="A0A0B7MBH3"/>
<dbReference type="InterPro" id="IPR027417">
    <property type="entry name" value="P-loop_NTPase"/>
</dbReference>
<evidence type="ECO:0000256" key="12">
    <source>
        <dbReference type="NCBIfam" id="TIGR00416"/>
    </source>
</evidence>
<evidence type="ECO:0000256" key="11">
    <source>
        <dbReference type="HAMAP-Rule" id="MF_01498"/>
    </source>
</evidence>
<keyword evidence="3 11" id="KW-0227">DNA damage</keyword>
<evidence type="ECO:0000313" key="16">
    <source>
        <dbReference type="Proteomes" id="UP000046155"/>
    </source>
</evidence>
<dbReference type="InterPro" id="IPR004504">
    <property type="entry name" value="DNA_repair_RadA"/>
</dbReference>
<feature type="region of interest" description="Lon-protease-like" evidence="11">
    <location>
        <begin position="362"/>
        <end position="464"/>
    </location>
</feature>
<protein>
    <recommendedName>
        <fullName evidence="11 12">DNA repair protein RadA</fullName>
    </recommendedName>
</protein>
<keyword evidence="15" id="KW-0808">Transferase</keyword>
<dbReference type="PANTHER" id="PTHR32472:SF10">
    <property type="entry name" value="DNA REPAIR PROTEIN RADA-LIKE PROTEIN"/>
    <property type="match status" value="1"/>
</dbReference>
<keyword evidence="15" id="KW-0489">Methyltransferase</keyword>
<evidence type="ECO:0000259" key="14">
    <source>
        <dbReference type="PROSITE" id="PS50162"/>
    </source>
</evidence>
<evidence type="ECO:0000256" key="5">
    <source>
        <dbReference type="ARBA" id="ARBA00022801"/>
    </source>
</evidence>
<dbReference type="EMBL" id="CDRZ01000035">
    <property type="protein sequence ID" value="CEO87849.1"/>
    <property type="molecule type" value="Genomic_DNA"/>
</dbReference>
<dbReference type="GO" id="GO:0005524">
    <property type="term" value="F:ATP binding"/>
    <property type="evidence" value="ECO:0007669"/>
    <property type="project" value="UniProtKB-UniRule"/>
</dbReference>
<gene>
    <name evidence="11 15" type="primary">radA</name>
    <name evidence="15" type="ORF">SSCH_130015</name>
</gene>
<feature type="binding site" evidence="11">
    <location>
        <begin position="105"/>
        <end position="112"/>
    </location>
    <ligand>
        <name>ATP</name>
        <dbReference type="ChEBI" id="CHEBI:30616"/>
    </ligand>
</feature>
<keyword evidence="8 11" id="KW-0346">Stress response</keyword>
<dbReference type="SUPFAM" id="SSF54211">
    <property type="entry name" value="Ribosomal protein S5 domain 2-like"/>
    <property type="match status" value="1"/>
</dbReference>
<comment type="domain">
    <text evidence="11">The middle region has homology to RecA with ATPase motifs including the RadA KNRFG motif, while the C-terminus is homologous to Lon protease.</text>
</comment>
<organism evidence="15 16">
    <name type="scientific">Syntrophaceticus schinkii</name>
    <dbReference type="NCBI Taxonomy" id="499207"/>
    <lineage>
        <taxon>Bacteria</taxon>
        <taxon>Bacillati</taxon>
        <taxon>Bacillota</taxon>
        <taxon>Clostridia</taxon>
        <taxon>Thermoanaerobacterales</taxon>
        <taxon>Thermoanaerobacterales Family III. Incertae Sedis</taxon>
        <taxon>Syntrophaceticus</taxon>
    </lineage>
</organism>
<dbReference type="InterPro" id="IPR020568">
    <property type="entry name" value="Ribosomal_Su5_D2-typ_SF"/>
</dbReference>
<dbReference type="PANTHER" id="PTHR32472">
    <property type="entry name" value="DNA REPAIR PROTEIN RADA"/>
    <property type="match status" value="1"/>
</dbReference>
<dbReference type="SUPFAM" id="SSF52540">
    <property type="entry name" value="P-loop containing nucleoside triphosphate hydrolases"/>
    <property type="match status" value="1"/>
</dbReference>
<dbReference type="GO" id="GO:0000725">
    <property type="term" value="P:recombinational repair"/>
    <property type="evidence" value="ECO:0007669"/>
    <property type="project" value="UniProtKB-UniRule"/>
</dbReference>
<dbReference type="InterPro" id="IPR014721">
    <property type="entry name" value="Ribsml_uS5_D2-typ_fold_subgr"/>
</dbReference>
<evidence type="ECO:0000256" key="13">
    <source>
        <dbReference type="RuleBase" id="RU003555"/>
    </source>
</evidence>
<dbReference type="Pfam" id="PF13481">
    <property type="entry name" value="AAA_25"/>
    <property type="match status" value="1"/>
</dbReference>
<keyword evidence="1 11" id="KW-0479">Metal-binding</keyword>
<dbReference type="InterPro" id="IPR003593">
    <property type="entry name" value="AAA+_ATPase"/>
</dbReference>
<comment type="similarity">
    <text evidence="11 13">Belongs to the RecA family. RadA subfamily.</text>
</comment>
<feature type="domain" description="RecA family profile 1" evidence="14">
    <location>
        <begin position="76"/>
        <end position="225"/>
    </location>
</feature>
<evidence type="ECO:0000256" key="7">
    <source>
        <dbReference type="ARBA" id="ARBA00022840"/>
    </source>
</evidence>
<dbReference type="PROSITE" id="PS50162">
    <property type="entry name" value="RECA_2"/>
    <property type="match status" value="1"/>
</dbReference>
<dbReference type="Gene3D" id="3.40.50.300">
    <property type="entry name" value="P-loop containing nucleotide triphosphate hydrolases"/>
    <property type="match status" value="1"/>
</dbReference>
<evidence type="ECO:0000256" key="3">
    <source>
        <dbReference type="ARBA" id="ARBA00022763"/>
    </source>
</evidence>
<proteinExistence type="inferred from homology"/>
<keyword evidence="2 11" id="KW-0547">Nucleotide-binding</keyword>
<dbReference type="NCBIfam" id="TIGR00416">
    <property type="entry name" value="sms"/>
    <property type="match status" value="1"/>
</dbReference>
<dbReference type="Gene3D" id="3.30.230.10">
    <property type="match status" value="1"/>
</dbReference>
<keyword evidence="5" id="KW-0378">Hydrolase</keyword>
<feature type="short sequence motif" description="RadA KNRFG motif" evidence="11">
    <location>
        <begin position="262"/>
        <end position="266"/>
    </location>
</feature>
<dbReference type="Proteomes" id="UP000046155">
    <property type="component" value="Unassembled WGS sequence"/>
</dbReference>
<dbReference type="GO" id="GO:0003684">
    <property type="term" value="F:damaged DNA binding"/>
    <property type="evidence" value="ECO:0007669"/>
    <property type="project" value="InterPro"/>
</dbReference>
<keyword evidence="6 13" id="KW-0862">Zinc</keyword>
<keyword evidence="10 11" id="KW-0234">DNA repair</keyword>
<dbReference type="OrthoDB" id="9803906at2"/>
<comment type="function">
    <text evidence="13">DNA-dependent ATPase involved in processing of recombination intermediates, plays a role in repairing DNA breaks. Stimulates the branch migration of RecA-mediated strand transfer reactions, allowing the 3' invading strand to extend heteroduplex DNA faster. Binds ssDNA in the presence of ADP but not other nucleotides, has ATPase activity that is stimulated by ssDNA and various branched DNA structures, but inhibited by SSB. Does not have RecA's homology-searching function.</text>
</comment>
<name>A0A0B7MBH3_9FIRM</name>
<evidence type="ECO:0000256" key="9">
    <source>
        <dbReference type="ARBA" id="ARBA00023125"/>
    </source>
</evidence>
<keyword evidence="16" id="KW-1185">Reference proteome</keyword>
<keyword evidence="7 11" id="KW-0067">ATP-binding</keyword>
<evidence type="ECO:0000256" key="6">
    <source>
        <dbReference type="ARBA" id="ARBA00022833"/>
    </source>
</evidence>
<dbReference type="GO" id="GO:0016787">
    <property type="term" value="F:hydrolase activity"/>
    <property type="evidence" value="ECO:0007669"/>
    <property type="project" value="UniProtKB-KW"/>
</dbReference>
<sequence length="464" mass="49868">MDERLEAVGRDKISYFCGECGYEAAKWLGRCPGCGTWNSFCEAPVSKPKKGFTRASGLSPAATEAVPLSEIEGGSPEERFPGQSRELDRVLGGGIVPGSVILLGGAPGIGKSTLLLQLAAFIAENKGLVLYVSGEESRRQVQMRARRLRAASDRLYFYAETNLNDICRTIEELSPVLVIVDSIQTTFNAELPMHPGSIGQLRECTAELVRLAKTCGSACFLVGHVTKEGALAGPKVLEHMVDVVLSFEGERHQNLRLLRGVKNRFGATDEVAVFAMGEEGLQEVDNPSALFLEERAVGGGPGSVVVAALEGTRPILVEIQALVCPTVFGSPRRAATGVDYNRVVLVAAVLEKRLGLSLANQDLYVNVVGGLKVMEPAVDLGIAVALASSYRNSAVAEDTVILGEVGLTGEVRGVSFMEQRVKEVVRLGFRRILAPVRSLELRDKFQGLDFMGVRTVQDALDQLI</sequence>
<keyword evidence="4 13" id="KW-0863">Zinc-finger</keyword>
<dbReference type="HAMAP" id="MF_01498">
    <property type="entry name" value="RadA_bact"/>
    <property type="match status" value="1"/>
</dbReference>
<dbReference type="GO" id="GO:0008168">
    <property type="term" value="F:methyltransferase activity"/>
    <property type="evidence" value="ECO:0007669"/>
    <property type="project" value="UniProtKB-KW"/>
</dbReference>
<reference evidence="16" key="1">
    <citation type="submission" date="2015-01" db="EMBL/GenBank/DDBJ databases">
        <authorList>
            <person name="Manzoor Shahid"/>
            <person name="Zubair Saima"/>
        </authorList>
    </citation>
    <scope>NUCLEOTIDE SEQUENCE [LARGE SCALE GENOMIC DNA]</scope>
    <source>
        <strain evidence="16">Sp3</strain>
    </source>
</reference>
<dbReference type="CDD" id="cd01121">
    <property type="entry name" value="RadA_SMS_N"/>
    <property type="match status" value="1"/>
</dbReference>
<dbReference type="GO" id="GO:0005829">
    <property type="term" value="C:cytosol"/>
    <property type="evidence" value="ECO:0007669"/>
    <property type="project" value="TreeGrafter"/>
</dbReference>
<keyword evidence="9 11" id="KW-0238">DNA-binding</keyword>
<dbReference type="GO" id="GO:0032259">
    <property type="term" value="P:methylation"/>
    <property type="evidence" value="ECO:0007669"/>
    <property type="project" value="UniProtKB-KW"/>
</dbReference>
<dbReference type="FunFam" id="3.40.50.300:FF:000050">
    <property type="entry name" value="DNA repair protein RadA"/>
    <property type="match status" value="1"/>
</dbReference>
<comment type="function">
    <text evidence="11">Plays a role in repairing double-strand DNA breaks, probably involving stabilizing or processing branched DNA or blocked replication forks.</text>
</comment>
<dbReference type="InterPro" id="IPR020588">
    <property type="entry name" value="RecA_ATP-bd"/>
</dbReference>
<dbReference type="GO" id="GO:0140664">
    <property type="term" value="F:ATP-dependent DNA damage sensor activity"/>
    <property type="evidence" value="ECO:0007669"/>
    <property type="project" value="InterPro"/>
</dbReference>
<evidence type="ECO:0000256" key="8">
    <source>
        <dbReference type="ARBA" id="ARBA00023016"/>
    </source>
</evidence>
<dbReference type="GO" id="GO:0008270">
    <property type="term" value="F:zinc ion binding"/>
    <property type="evidence" value="ECO:0007669"/>
    <property type="project" value="UniProtKB-KW"/>
</dbReference>
<evidence type="ECO:0000313" key="15">
    <source>
        <dbReference type="EMBL" id="CEO87849.1"/>
    </source>
</evidence>
<accession>A0A0B7MBH3</accession>